<reference evidence="2 3" key="3">
    <citation type="submission" date="2019-11" db="EMBL/GenBank/DDBJ databases">
        <title>A de novo genome assembly of a pear dwarfing rootstock.</title>
        <authorList>
            <person name="Wang F."/>
            <person name="Wang J."/>
            <person name="Li S."/>
            <person name="Zhang Y."/>
            <person name="Fang M."/>
            <person name="Ma L."/>
            <person name="Zhao Y."/>
            <person name="Jiang S."/>
        </authorList>
    </citation>
    <scope>NUCLEOTIDE SEQUENCE [LARGE SCALE GENOMIC DNA]</scope>
    <source>
        <strain evidence="2">S2</strain>
        <tissue evidence="2">Leaf</tissue>
    </source>
</reference>
<keyword evidence="1" id="KW-1133">Transmembrane helix</keyword>
<dbReference type="OrthoDB" id="10518805at2759"/>
<protein>
    <submittedName>
        <fullName evidence="2">Uncharacterized protein</fullName>
    </submittedName>
</protein>
<evidence type="ECO:0000256" key="1">
    <source>
        <dbReference type="SAM" id="Phobius"/>
    </source>
</evidence>
<name>A0A5N5I3P5_9ROSA</name>
<evidence type="ECO:0000313" key="3">
    <source>
        <dbReference type="Proteomes" id="UP000327157"/>
    </source>
</evidence>
<accession>A0A5N5I3P5</accession>
<keyword evidence="3" id="KW-1185">Reference proteome</keyword>
<dbReference type="EMBL" id="SMOL01000120">
    <property type="protein sequence ID" value="KAB2633042.1"/>
    <property type="molecule type" value="Genomic_DNA"/>
</dbReference>
<feature type="transmembrane region" description="Helical" evidence="1">
    <location>
        <begin position="28"/>
        <end position="50"/>
    </location>
</feature>
<evidence type="ECO:0000313" key="2">
    <source>
        <dbReference type="EMBL" id="KAB2633042.1"/>
    </source>
</evidence>
<dbReference type="Proteomes" id="UP000327157">
    <property type="component" value="Chromosome 6"/>
</dbReference>
<dbReference type="AlphaFoldDB" id="A0A5N5I3P5"/>
<keyword evidence="1" id="KW-0812">Transmembrane</keyword>
<comment type="caution">
    <text evidence="2">The sequence shown here is derived from an EMBL/GenBank/DDBJ whole genome shotgun (WGS) entry which is preliminary data.</text>
</comment>
<keyword evidence="1" id="KW-0472">Membrane</keyword>
<sequence>MESRRSCFAITSIKGICSRFADIGNLDWIIESLMMVVVSLVPNFLMGIITFEHPDDDLGFLPLATRSSQWWDLAAIPIWSSTLLGPLCAWTEICGF</sequence>
<reference evidence="2 3" key="1">
    <citation type="submission" date="2019-09" db="EMBL/GenBank/DDBJ databases">
        <authorList>
            <person name="Ou C."/>
        </authorList>
    </citation>
    <scope>NUCLEOTIDE SEQUENCE [LARGE SCALE GENOMIC DNA]</scope>
    <source>
        <strain evidence="2">S2</strain>
        <tissue evidence="2">Leaf</tissue>
    </source>
</reference>
<gene>
    <name evidence="2" type="ORF">D8674_029289</name>
</gene>
<organism evidence="2 3">
    <name type="scientific">Pyrus ussuriensis x Pyrus communis</name>
    <dbReference type="NCBI Taxonomy" id="2448454"/>
    <lineage>
        <taxon>Eukaryota</taxon>
        <taxon>Viridiplantae</taxon>
        <taxon>Streptophyta</taxon>
        <taxon>Embryophyta</taxon>
        <taxon>Tracheophyta</taxon>
        <taxon>Spermatophyta</taxon>
        <taxon>Magnoliopsida</taxon>
        <taxon>eudicotyledons</taxon>
        <taxon>Gunneridae</taxon>
        <taxon>Pentapetalae</taxon>
        <taxon>rosids</taxon>
        <taxon>fabids</taxon>
        <taxon>Rosales</taxon>
        <taxon>Rosaceae</taxon>
        <taxon>Amygdaloideae</taxon>
        <taxon>Maleae</taxon>
        <taxon>Pyrus</taxon>
    </lineage>
</organism>
<reference evidence="3" key="2">
    <citation type="submission" date="2019-10" db="EMBL/GenBank/DDBJ databases">
        <title>A de novo genome assembly of a pear dwarfing rootstock.</title>
        <authorList>
            <person name="Wang F."/>
            <person name="Wang J."/>
            <person name="Li S."/>
            <person name="Zhang Y."/>
            <person name="Fang M."/>
            <person name="Ma L."/>
            <person name="Zhao Y."/>
            <person name="Jiang S."/>
        </authorList>
    </citation>
    <scope>NUCLEOTIDE SEQUENCE [LARGE SCALE GENOMIC DNA]</scope>
</reference>
<proteinExistence type="predicted"/>